<protein>
    <submittedName>
        <fullName evidence="2">PIN domain-containing protein</fullName>
    </submittedName>
</protein>
<dbReference type="PANTHER" id="PTHR42188">
    <property type="entry name" value="23S RRNA-SPECIFIC ENDONUCLEASE VAPC20"/>
    <property type="match status" value="1"/>
</dbReference>
<dbReference type="GO" id="GO:0016075">
    <property type="term" value="P:rRNA catabolic process"/>
    <property type="evidence" value="ECO:0007669"/>
    <property type="project" value="TreeGrafter"/>
</dbReference>
<dbReference type="Proteomes" id="UP000441717">
    <property type="component" value="Unassembled WGS sequence"/>
</dbReference>
<keyword evidence="3" id="KW-1185">Reference proteome</keyword>
<dbReference type="AlphaFoldDB" id="A0A6N7IWN8"/>
<dbReference type="InterPro" id="IPR002716">
    <property type="entry name" value="PIN_dom"/>
</dbReference>
<gene>
    <name evidence="2" type="ORF">GFC01_17295</name>
</gene>
<feature type="domain" description="PIN" evidence="1">
    <location>
        <begin position="3"/>
        <end position="126"/>
    </location>
</feature>
<dbReference type="Gene3D" id="3.40.50.1010">
    <property type="entry name" value="5'-nuclease"/>
    <property type="match status" value="1"/>
</dbReference>
<dbReference type="InterPro" id="IPR029060">
    <property type="entry name" value="PIN-like_dom_sf"/>
</dbReference>
<evidence type="ECO:0000313" key="2">
    <source>
        <dbReference type="EMBL" id="MQL53979.1"/>
    </source>
</evidence>
<evidence type="ECO:0000313" key="3">
    <source>
        <dbReference type="Proteomes" id="UP000441717"/>
    </source>
</evidence>
<dbReference type="PANTHER" id="PTHR42188:SF1">
    <property type="entry name" value="23S RRNA-SPECIFIC ENDONUCLEASE VAPC20"/>
    <property type="match status" value="1"/>
</dbReference>
<comment type="caution">
    <text evidence="2">The sequence shown here is derived from an EMBL/GenBank/DDBJ whole genome shotgun (WGS) entry which is preliminary data.</text>
</comment>
<dbReference type="EMBL" id="WHYR01000090">
    <property type="protein sequence ID" value="MQL53979.1"/>
    <property type="molecule type" value="Genomic_DNA"/>
</dbReference>
<evidence type="ECO:0000259" key="1">
    <source>
        <dbReference type="Pfam" id="PF01850"/>
    </source>
</evidence>
<dbReference type="SUPFAM" id="SSF88723">
    <property type="entry name" value="PIN domain-like"/>
    <property type="match status" value="1"/>
</dbReference>
<reference evidence="2 3" key="1">
    <citation type="submission" date="2019-10" db="EMBL/GenBank/DDBJ databases">
        <title>Comparative genomics of sulfur disproportionating microorganisms.</title>
        <authorList>
            <person name="Ward L.M."/>
            <person name="Bertran E."/>
            <person name="Johnston D."/>
        </authorList>
    </citation>
    <scope>NUCLEOTIDE SEQUENCE [LARGE SCALE GENOMIC DNA]</scope>
    <source>
        <strain evidence="2 3">DSM 14055</strain>
    </source>
</reference>
<accession>A0A6N7IWN8</accession>
<dbReference type="Pfam" id="PF01850">
    <property type="entry name" value="PIN"/>
    <property type="match status" value="1"/>
</dbReference>
<dbReference type="GO" id="GO:0004521">
    <property type="term" value="F:RNA endonuclease activity"/>
    <property type="evidence" value="ECO:0007669"/>
    <property type="project" value="InterPro"/>
</dbReference>
<dbReference type="RefSeq" id="WP_152948426.1">
    <property type="nucleotide sequence ID" value="NZ_WHYR01000090.1"/>
</dbReference>
<sequence length="140" mass="16228">MNVLVDSSAVLALLNGRDQWHPAAVAVLEHLVSGKVCFLMTNFLIAETHTLLLSRLGRDIAREWLLNYDWNIIHITREDEALAREIIGKYRDKDFSFIDATSFIIMQKYNLRLAFTFDQHFKQFGFERLSKNPPGPFTNK</sequence>
<proteinExistence type="predicted"/>
<name>A0A6N7IWN8_9FIRM</name>
<organism evidence="2 3">
    <name type="scientific">Desulfofundulus thermobenzoicus</name>
    <dbReference type="NCBI Taxonomy" id="29376"/>
    <lineage>
        <taxon>Bacteria</taxon>
        <taxon>Bacillati</taxon>
        <taxon>Bacillota</taxon>
        <taxon>Clostridia</taxon>
        <taxon>Eubacteriales</taxon>
        <taxon>Peptococcaceae</taxon>
        <taxon>Desulfofundulus</taxon>
    </lineage>
</organism>
<dbReference type="InterPro" id="IPR039018">
    <property type="entry name" value="VapC20-like"/>
</dbReference>
<dbReference type="OrthoDB" id="1809236at2"/>